<dbReference type="GO" id="GO:0008889">
    <property type="term" value="F:glycerophosphodiester phosphodiesterase activity"/>
    <property type="evidence" value="ECO:0007669"/>
    <property type="project" value="UniProtKB-EC"/>
</dbReference>
<name>A0A2A4X0F0_9GAMM</name>
<proteinExistence type="inferred from homology"/>
<evidence type="ECO:0000256" key="4">
    <source>
        <dbReference type="ARBA" id="ARBA00022798"/>
    </source>
</evidence>
<dbReference type="InterPro" id="IPR017946">
    <property type="entry name" value="PLC-like_Pdiesterase_TIM-brl"/>
</dbReference>
<comment type="similarity">
    <text evidence="1">Belongs to the glycerophosphoryl diester phosphodiesterase family.</text>
</comment>
<dbReference type="PROSITE" id="PS51704">
    <property type="entry name" value="GP_PDE"/>
    <property type="match status" value="1"/>
</dbReference>
<keyword evidence="3" id="KW-0732">Signal</keyword>
<evidence type="ECO:0000259" key="7">
    <source>
        <dbReference type="PROSITE" id="PS51704"/>
    </source>
</evidence>
<dbReference type="EC" id="3.1.4.46" evidence="2"/>
<sequence length="333" mass="37523">MLESYQPDSAFTYLGATDLLQLQLNSKVIVSVALLFLTPACLAQFDDLYDRVSIAHGGASQHLPFSSLTAFEAAVEMRPDYIETDVQITSDGVLICFHDLVLERRTNVEKLFPDRYTEVDVDGDNTKTWYVNDFTLAEIKTLDYGSWFSPEYAAERIVSFQELIDLVRGKVGLYPESKDPDFYHARGMDIDEALHDLFVSNGLSTLEGQKGTPIVIQSFHESSLKRLRELNGDNYALIQLVWEGQDYDYMSDAGLEHIASYADGVAPILRMVIPPNAQRITAAHEAGLWVHIWHAEANFPAPGYTAKSYMSYLMDVLHIDGIMNHEPDQFPLQ</sequence>
<dbReference type="GO" id="GO:0042597">
    <property type="term" value="C:periplasmic space"/>
    <property type="evidence" value="ECO:0007669"/>
    <property type="project" value="TreeGrafter"/>
</dbReference>
<gene>
    <name evidence="8" type="ORF">COB20_11530</name>
</gene>
<dbReference type="AlphaFoldDB" id="A0A2A4X0F0"/>
<keyword evidence="4" id="KW-0319">Glycerol metabolism</keyword>
<dbReference type="PANTHER" id="PTHR43620">
    <property type="entry name" value="GLYCEROPHOSPHORYL DIESTER PHOSPHODIESTERASE"/>
    <property type="match status" value="1"/>
</dbReference>
<protein>
    <recommendedName>
        <fullName evidence="2">glycerophosphodiester phosphodiesterase</fullName>
        <ecNumber evidence="2">3.1.4.46</ecNumber>
    </recommendedName>
</protein>
<dbReference type="EMBL" id="NVUL01000063">
    <property type="protein sequence ID" value="PCI76020.1"/>
    <property type="molecule type" value="Genomic_DNA"/>
</dbReference>
<comment type="caution">
    <text evidence="8">The sequence shown here is derived from an EMBL/GenBank/DDBJ whole genome shotgun (WGS) entry which is preliminary data.</text>
</comment>
<comment type="catalytic activity">
    <reaction evidence="6">
        <text>a sn-glycero-3-phosphodiester + H2O = an alcohol + sn-glycerol 3-phosphate + H(+)</text>
        <dbReference type="Rhea" id="RHEA:12969"/>
        <dbReference type="ChEBI" id="CHEBI:15377"/>
        <dbReference type="ChEBI" id="CHEBI:15378"/>
        <dbReference type="ChEBI" id="CHEBI:30879"/>
        <dbReference type="ChEBI" id="CHEBI:57597"/>
        <dbReference type="ChEBI" id="CHEBI:83408"/>
        <dbReference type="EC" id="3.1.4.46"/>
    </reaction>
</comment>
<dbReference type="InterPro" id="IPR030395">
    <property type="entry name" value="GP_PDE_dom"/>
</dbReference>
<accession>A0A2A4X0F0</accession>
<evidence type="ECO:0000313" key="8">
    <source>
        <dbReference type="EMBL" id="PCI76020.1"/>
    </source>
</evidence>
<evidence type="ECO:0000256" key="3">
    <source>
        <dbReference type="ARBA" id="ARBA00022729"/>
    </source>
</evidence>
<dbReference type="Proteomes" id="UP000218767">
    <property type="component" value="Unassembled WGS sequence"/>
</dbReference>
<dbReference type="GO" id="GO:0006629">
    <property type="term" value="P:lipid metabolic process"/>
    <property type="evidence" value="ECO:0007669"/>
    <property type="project" value="InterPro"/>
</dbReference>
<evidence type="ECO:0000256" key="5">
    <source>
        <dbReference type="ARBA" id="ARBA00022801"/>
    </source>
</evidence>
<dbReference type="Gene3D" id="3.20.20.190">
    <property type="entry name" value="Phosphatidylinositol (PI) phosphodiesterase"/>
    <property type="match status" value="1"/>
</dbReference>
<feature type="domain" description="GP-PDE" evidence="7">
    <location>
        <begin position="51"/>
        <end position="333"/>
    </location>
</feature>
<dbReference type="Pfam" id="PF03009">
    <property type="entry name" value="GDPD"/>
    <property type="match status" value="1"/>
</dbReference>
<evidence type="ECO:0000256" key="2">
    <source>
        <dbReference type="ARBA" id="ARBA00012247"/>
    </source>
</evidence>
<evidence type="ECO:0000313" key="9">
    <source>
        <dbReference type="Proteomes" id="UP000218767"/>
    </source>
</evidence>
<keyword evidence="5" id="KW-0378">Hydrolase</keyword>
<reference evidence="9" key="1">
    <citation type="submission" date="2017-08" db="EMBL/GenBank/DDBJ databases">
        <title>A dynamic microbial community with high functional redundancy inhabits the cold, oxic subseafloor aquifer.</title>
        <authorList>
            <person name="Tully B.J."/>
            <person name="Wheat C.G."/>
            <person name="Glazer B.T."/>
            <person name="Huber J.A."/>
        </authorList>
    </citation>
    <scope>NUCLEOTIDE SEQUENCE [LARGE SCALE GENOMIC DNA]</scope>
</reference>
<dbReference type="PANTHER" id="PTHR43620:SF7">
    <property type="entry name" value="GLYCEROPHOSPHODIESTER PHOSPHODIESTERASE GDPD5-RELATED"/>
    <property type="match status" value="1"/>
</dbReference>
<organism evidence="8 9">
    <name type="scientific">SAR86 cluster bacterium</name>
    <dbReference type="NCBI Taxonomy" id="2030880"/>
    <lineage>
        <taxon>Bacteria</taxon>
        <taxon>Pseudomonadati</taxon>
        <taxon>Pseudomonadota</taxon>
        <taxon>Gammaproteobacteria</taxon>
        <taxon>SAR86 cluster</taxon>
    </lineage>
</organism>
<evidence type="ECO:0000256" key="6">
    <source>
        <dbReference type="ARBA" id="ARBA00047512"/>
    </source>
</evidence>
<dbReference type="SUPFAM" id="SSF51695">
    <property type="entry name" value="PLC-like phosphodiesterases"/>
    <property type="match status" value="1"/>
</dbReference>
<evidence type="ECO:0000256" key="1">
    <source>
        <dbReference type="ARBA" id="ARBA00007277"/>
    </source>
</evidence>
<dbReference type="GO" id="GO:0006071">
    <property type="term" value="P:glycerol metabolic process"/>
    <property type="evidence" value="ECO:0007669"/>
    <property type="project" value="UniProtKB-KW"/>
</dbReference>